<sequence length="116" mass="13345">MINMKISKLRFLKIFILLLLFIALSNRAIYGTFNIFAYPTKLTFDSFSFPSSEKTIRLTGENKPKYYISDPLHKLTGKKIYSDTLDFKGPARTIYLKVGEDEYLIFSTGGENNDPK</sequence>
<evidence type="ECO:0000313" key="2">
    <source>
        <dbReference type="Proteomes" id="UP000184241"/>
    </source>
</evidence>
<organism evidence="1 2">
    <name type="scientific">Clostridium intestinale DSM 6191</name>
    <dbReference type="NCBI Taxonomy" id="1121320"/>
    <lineage>
        <taxon>Bacteria</taxon>
        <taxon>Bacillati</taxon>
        <taxon>Bacillota</taxon>
        <taxon>Clostridia</taxon>
        <taxon>Eubacteriales</taxon>
        <taxon>Clostridiaceae</taxon>
        <taxon>Clostridium</taxon>
    </lineage>
</organism>
<dbReference type="AlphaFoldDB" id="A0A1M5Y5L2"/>
<name>A0A1M5Y5L2_9CLOT</name>
<reference evidence="1 2" key="1">
    <citation type="submission" date="2016-11" db="EMBL/GenBank/DDBJ databases">
        <authorList>
            <person name="Jaros S."/>
            <person name="Januszkiewicz K."/>
            <person name="Wedrychowicz H."/>
        </authorList>
    </citation>
    <scope>NUCLEOTIDE SEQUENCE [LARGE SCALE GENOMIC DNA]</scope>
    <source>
        <strain evidence="1 2">DSM 6191</strain>
    </source>
</reference>
<gene>
    <name evidence="1" type="ORF">SAMN02745941_01874</name>
</gene>
<dbReference type="EMBL" id="FQXU01000005">
    <property type="protein sequence ID" value="SHI07360.1"/>
    <property type="molecule type" value="Genomic_DNA"/>
</dbReference>
<proteinExistence type="predicted"/>
<evidence type="ECO:0000313" key="1">
    <source>
        <dbReference type="EMBL" id="SHI07360.1"/>
    </source>
</evidence>
<protein>
    <submittedName>
        <fullName evidence="1">Uncharacterized protein</fullName>
    </submittedName>
</protein>
<dbReference type="Proteomes" id="UP000184241">
    <property type="component" value="Unassembled WGS sequence"/>
</dbReference>
<accession>A0A1M5Y5L2</accession>